<dbReference type="Gene3D" id="3.30.565.10">
    <property type="entry name" value="Histidine kinase-like ATPase, C-terminal domain"/>
    <property type="match status" value="1"/>
</dbReference>
<dbReference type="Pfam" id="PF08448">
    <property type="entry name" value="PAS_4"/>
    <property type="match status" value="1"/>
</dbReference>
<dbReference type="GO" id="GO:0005524">
    <property type="term" value="F:ATP binding"/>
    <property type="evidence" value="ECO:0007669"/>
    <property type="project" value="UniProtKB-KW"/>
</dbReference>
<name>A0AA38CUF1_9MICO</name>
<reference evidence="9" key="2">
    <citation type="submission" date="2023-02" db="EMBL/GenBank/DDBJ databases">
        <authorList>
            <person name="Sun Q."/>
            <person name="Mori K."/>
        </authorList>
    </citation>
    <scope>NUCLEOTIDE SEQUENCE</scope>
    <source>
        <strain evidence="9">NBRC 112290</strain>
    </source>
</reference>
<dbReference type="InterPro" id="IPR013656">
    <property type="entry name" value="PAS_4"/>
</dbReference>
<keyword evidence="3" id="KW-0597">Phosphoprotein</keyword>
<evidence type="ECO:0000313" key="10">
    <source>
        <dbReference type="Proteomes" id="UP001157161"/>
    </source>
</evidence>
<dbReference type="InterPro" id="IPR035965">
    <property type="entry name" value="PAS-like_dom_sf"/>
</dbReference>
<dbReference type="InterPro" id="IPR036890">
    <property type="entry name" value="HATPase_C_sf"/>
</dbReference>
<keyword evidence="7" id="KW-0067">ATP-binding</keyword>
<dbReference type="PANTHER" id="PTHR41523">
    <property type="entry name" value="TWO-COMPONENT SYSTEM SENSOR PROTEIN"/>
    <property type="match status" value="1"/>
</dbReference>
<keyword evidence="4" id="KW-0808">Transferase</keyword>
<dbReference type="SMART" id="SM00911">
    <property type="entry name" value="HWE_HK"/>
    <property type="match status" value="1"/>
</dbReference>
<evidence type="ECO:0000256" key="5">
    <source>
        <dbReference type="ARBA" id="ARBA00022741"/>
    </source>
</evidence>
<evidence type="ECO:0000256" key="7">
    <source>
        <dbReference type="ARBA" id="ARBA00022840"/>
    </source>
</evidence>
<organism evidence="9 10">
    <name type="scientific">Litorihabitans aurantiacus</name>
    <dbReference type="NCBI Taxonomy" id="1930061"/>
    <lineage>
        <taxon>Bacteria</taxon>
        <taxon>Bacillati</taxon>
        <taxon>Actinomycetota</taxon>
        <taxon>Actinomycetes</taxon>
        <taxon>Micrococcales</taxon>
        <taxon>Beutenbergiaceae</taxon>
        <taxon>Litorihabitans</taxon>
    </lineage>
</organism>
<keyword evidence="10" id="KW-1185">Reference proteome</keyword>
<accession>A0AA38CUF1</accession>
<reference evidence="9" key="1">
    <citation type="journal article" date="2014" name="Int. J. Syst. Evol. Microbiol.">
        <title>Complete genome sequence of Corynebacterium casei LMG S-19264T (=DSM 44701T), isolated from a smear-ripened cheese.</title>
        <authorList>
            <consortium name="US DOE Joint Genome Institute (JGI-PGF)"/>
            <person name="Walter F."/>
            <person name="Albersmeier A."/>
            <person name="Kalinowski J."/>
            <person name="Ruckert C."/>
        </authorList>
    </citation>
    <scope>NUCLEOTIDE SEQUENCE</scope>
    <source>
        <strain evidence="9">NBRC 112290</strain>
    </source>
</reference>
<comment type="catalytic activity">
    <reaction evidence="1">
        <text>ATP + protein L-histidine = ADP + protein N-phospho-L-histidine.</text>
        <dbReference type="EC" id="2.7.13.3"/>
    </reaction>
</comment>
<keyword evidence="6 9" id="KW-0418">Kinase</keyword>
<evidence type="ECO:0000256" key="3">
    <source>
        <dbReference type="ARBA" id="ARBA00022553"/>
    </source>
</evidence>
<evidence type="ECO:0000259" key="8">
    <source>
        <dbReference type="PROSITE" id="PS50109"/>
    </source>
</evidence>
<dbReference type="InterPro" id="IPR022066">
    <property type="entry name" value="PdtaS_GAF"/>
</dbReference>
<proteinExistence type="predicted"/>
<evidence type="ECO:0000256" key="4">
    <source>
        <dbReference type="ARBA" id="ARBA00022679"/>
    </source>
</evidence>
<keyword evidence="5" id="KW-0547">Nucleotide-binding</keyword>
<evidence type="ECO:0000313" key="9">
    <source>
        <dbReference type="EMBL" id="GMA32080.1"/>
    </source>
</evidence>
<dbReference type="Pfam" id="PF12282">
    <property type="entry name" value="GAF_PdtaS"/>
    <property type="match status" value="1"/>
</dbReference>
<sequence>MAVSTMSDLIATHGSLSASEVDWLHLLVGDWQVISDLAFADLVLWLPDRHGSFVAVAHCRPSTGTTVHYDDVVGRPAPEGQVPSLAAALERREIRRSRVPRWTGAYAVREEAVPVVKDGRAIAVLGRETNLGEARTPGRLEINYIEAADEMCGMISRGEYPSSNAATGRLRGAPRVGDGLVRLNSEGEVLYGSPNAMSCFHRLGVIGEIVGRALAQLIADHVEESETVDEALPLVAMGRAAWRTDIESRGVCLSLRSIPLTAEGERIGAVLLCRDVSELRRREQELITKDATIREIHHRVKNNLQTVAALLRLQARRTESPDARTALEEAMRRVGTIATVHEALSQTIDEIVDFDTVFGRTLRLAVDVASSESTVRMAREGSFGKLAATEASALAVVLTELVSNAVEHGLAGTDGTVTVGAERDGRDLTVIVSDDGVGIDPAAKPSGTGLGMQIVRTLVAGELRGSIGWEPNPDGGTRVILRARLGFAPPSDGERDQF</sequence>
<dbReference type="InterPro" id="IPR003594">
    <property type="entry name" value="HATPase_dom"/>
</dbReference>
<protein>
    <recommendedName>
        <fullName evidence="2">histidine kinase</fullName>
        <ecNumber evidence="2">2.7.13.3</ecNumber>
    </recommendedName>
</protein>
<evidence type="ECO:0000256" key="2">
    <source>
        <dbReference type="ARBA" id="ARBA00012438"/>
    </source>
</evidence>
<evidence type="ECO:0000256" key="1">
    <source>
        <dbReference type="ARBA" id="ARBA00000085"/>
    </source>
</evidence>
<feature type="domain" description="Histidine kinase" evidence="8">
    <location>
        <begin position="295"/>
        <end position="487"/>
    </location>
</feature>
<dbReference type="EMBL" id="BSUM01000001">
    <property type="protein sequence ID" value="GMA32080.1"/>
    <property type="molecule type" value="Genomic_DNA"/>
</dbReference>
<dbReference type="Gene3D" id="3.30.450.20">
    <property type="entry name" value="PAS domain"/>
    <property type="match status" value="1"/>
</dbReference>
<dbReference type="SMART" id="SM00387">
    <property type="entry name" value="HATPase_c"/>
    <property type="match status" value="1"/>
</dbReference>
<gene>
    <name evidence="9" type="ORF">GCM10025875_20720</name>
</gene>
<dbReference type="SUPFAM" id="SSF55785">
    <property type="entry name" value="PYP-like sensor domain (PAS domain)"/>
    <property type="match status" value="1"/>
</dbReference>
<dbReference type="InterPro" id="IPR011102">
    <property type="entry name" value="Sig_transdc_His_kinase_HWE"/>
</dbReference>
<dbReference type="AlphaFoldDB" id="A0AA38CUF1"/>
<dbReference type="SUPFAM" id="SSF55874">
    <property type="entry name" value="ATPase domain of HSP90 chaperone/DNA topoisomerase II/histidine kinase"/>
    <property type="match status" value="1"/>
</dbReference>
<dbReference type="Pfam" id="PF02518">
    <property type="entry name" value="HATPase_c"/>
    <property type="match status" value="1"/>
</dbReference>
<dbReference type="Pfam" id="PF07568">
    <property type="entry name" value="HisKA_2"/>
    <property type="match status" value="1"/>
</dbReference>
<comment type="caution">
    <text evidence="9">The sequence shown here is derived from an EMBL/GenBank/DDBJ whole genome shotgun (WGS) entry which is preliminary data.</text>
</comment>
<dbReference type="InterPro" id="IPR038424">
    <property type="entry name" value="H_kinase_PdtaS_GAF_sf"/>
</dbReference>
<dbReference type="Gene3D" id="3.30.450.280">
    <property type="entry name" value="GAF domain"/>
    <property type="match status" value="1"/>
</dbReference>
<dbReference type="Proteomes" id="UP001157161">
    <property type="component" value="Unassembled WGS sequence"/>
</dbReference>
<dbReference type="InterPro" id="IPR005467">
    <property type="entry name" value="His_kinase_dom"/>
</dbReference>
<dbReference type="EC" id="2.7.13.3" evidence="2"/>
<dbReference type="InterPro" id="IPR011495">
    <property type="entry name" value="Sig_transdc_His_kin_sub2_dim/P"/>
</dbReference>
<dbReference type="PANTHER" id="PTHR41523:SF8">
    <property type="entry name" value="ETHYLENE RESPONSE SENSOR PROTEIN"/>
    <property type="match status" value="1"/>
</dbReference>
<evidence type="ECO:0000256" key="6">
    <source>
        <dbReference type="ARBA" id="ARBA00022777"/>
    </source>
</evidence>
<dbReference type="GO" id="GO:0004673">
    <property type="term" value="F:protein histidine kinase activity"/>
    <property type="evidence" value="ECO:0007669"/>
    <property type="project" value="UniProtKB-EC"/>
</dbReference>
<dbReference type="PROSITE" id="PS50109">
    <property type="entry name" value="HIS_KIN"/>
    <property type="match status" value="1"/>
</dbReference>